<dbReference type="NCBIfam" id="TIGR00762">
    <property type="entry name" value="DegV"/>
    <property type="match status" value="1"/>
</dbReference>
<dbReference type="AlphaFoldDB" id="A0A840IFC7"/>
<evidence type="ECO:0000256" key="1">
    <source>
        <dbReference type="ARBA" id="ARBA00023121"/>
    </source>
</evidence>
<name>A0A840IFC7_9ACTN</name>
<keyword evidence="1" id="KW-0446">Lipid-binding</keyword>
<proteinExistence type="predicted"/>
<protein>
    <submittedName>
        <fullName evidence="2">DegV family protein with EDD domain</fullName>
    </submittedName>
</protein>
<dbReference type="GO" id="GO:0008289">
    <property type="term" value="F:lipid binding"/>
    <property type="evidence" value="ECO:0007669"/>
    <property type="project" value="UniProtKB-KW"/>
</dbReference>
<dbReference type="InterPro" id="IPR050270">
    <property type="entry name" value="DegV_domain_contain"/>
</dbReference>
<dbReference type="PROSITE" id="PS51482">
    <property type="entry name" value="DEGV"/>
    <property type="match status" value="1"/>
</dbReference>
<comment type="caution">
    <text evidence="2">The sequence shown here is derived from an EMBL/GenBank/DDBJ whole genome shotgun (WGS) entry which is preliminary data.</text>
</comment>
<evidence type="ECO:0000313" key="2">
    <source>
        <dbReference type="EMBL" id="MBB4662698.1"/>
    </source>
</evidence>
<keyword evidence="3" id="KW-1185">Reference proteome</keyword>
<dbReference type="Gene3D" id="3.30.1180.10">
    <property type="match status" value="1"/>
</dbReference>
<organism evidence="2 3">
    <name type="scientific">Conexibacter arvalis</name>
    <dbReference type="NCBI Taxonomy" id="912552"/>
    <lineage>
        <taxon>Bacteria</taxon>
        <taxon>Bacillati</taxon>
        <taxon>Actinomycetota</taxon>
        <taxon>Thermoleophilia</taxon>
        <taxon>Solirubrobacterales</taxon>
        <taxon>Conexibacteraceae</taxon>
        <taxon>Conexibacter</taxon>
    </lineage>
</organism>
<evidence type="ECO:0000313" key="3">
    <source>
        <dbReference type="Proteomes" id="UP000585272"/>
    </source>
</evidence>
<sequence length="285" mass="30829">MAPVAIVTDTCHYLPRQLVAARGIHEVSLYVHWDGREDREADLPDFDAYYEHLGRASVLPTTSQPSIGDFMAVYEPLLDSGRDVVSIHLSGGMSGTVAAAQQAREQLGERKERVHVLDSGSACGGEGLMVLAAHAAAARGTGAKEVVAHAREARAALKMWFAIDTLEYLRRGGRIAAAQAWLGSALRIKPILTVESEITPVERVRTSGRAFERMVDYLRSRRDDGADGWVIQHIQAPDECARLVERGREIFGTDPVFVSEVGPVIGTHVGPGLLGVGAIPLRHLG</sequence>
<dbReference type="InterPro" id="IPR003797">
    <property type="entry name" value="DegV"/>
</dbReference>
<dbReference type="Gene3D" id="3.40.50.10170">
    <property type="match status" value="1"/>
</dbReference>
<accession>A0A840IFC7</accession>
<dbReference type="PANTHER" id="PTHR33434">
    <property type="entry name" value="DEGV DOMAIN-CONTAINING PROTEIN DR_1986-RELATED"/>
    <property type="match status" value="1"/>
</dbReference>
<gene>
    <name evidence="2" type="ORF">BDZ31_002284</name>
</gene>
<reference evidence="2 3" key="1">
    <citation type="submission" date="2020-08" db="EMBL/GenBank/DDBJ databases">
        <title>Genomic Encyclopedia of Archaeal and Bacterial Type Strains, Phase II (KMG-II): from individual species to whole genera.</title>
        <authorList>
            <person name="Goeker M."/>
        </authorList>
    </citation>
    <scope>NUCLEOTIDE SEQUENCE [LARGE SCALE GENOMIC DNA]</scope>
    <source>
        <strain evidence="2 3">DSM 23288</strain>
    </source>
</reference>
<dbReference type="RefSeq" id="WP_183342074.1">
    <property type="nucleotide sequence ID" value="NZ_JACHNU010000002.1"/>
</dbReference>
<dbReference type="Proteomes" id="UP000585272">
    <property type="component" value="Unassembled WGS sequence"/>
</dbReference>
<dbReference type="SUPFAM" id="SSF82549">
    <property type="entry name" value="DAK1/DegV-like"/>
    <property type="match status" value="1"/>
</dbReference>
<dbReference type="InterPro" id="IPR043168">
    <property type="entry name" value="DegV_C"/>
</dbReference>
<dbReference type="EMBL" id="JACHNU010000002">
    <property type="protein sequence ID" value="MBB4662698.1"/>
    <property type="molecule type" value="Genomic_DNA"/>
</dbReference>
<dbReference type="PANTHER" id="PTHR33434:SF2">
    <property type="entry name" value="FATTY ACID-BINDING PROTEIN TM_1468"/>
    <property type="match status" value="1"/>
</dbReference>
<dbReference type="Pfam" id="PF02645">
    <property type="entry name" value="DegV"/>
    <property type="match status" value="1"/>
</dbReference>